<proteinExistence type="predicted"/>
<keyword evidence="2" id="KW-0732">Signal</keyword>
<evidence type="ECO:0000256" key="2">
    <source>
        <dbReference type="SAM" id="SignalP"/>
    </source>
</evidence>
<evidence type="ECO:0000313" key="4">
    <source>
        <dbReference type="Proteomes" id="UP000799537"/>
    </source>
</evidence>
<dbReference type="GeneID" id="54565449"/>
<keyword evidence="1" id="KW-0472">Membrane</keyword>
<evidence type="ECO:0000256" key="1">
    <source>
        <dbReference type="SAM" id="Phobius"/>
    </source>
</evidence>
<protein>
    <submittedName>
        <fullName evidence="3">Uncharacterized protein</fullName>
    </submittedName>
</protein>
<feature type="transmembrane region" description="Helical" evidence="1">
    <location>
        <begin position="194"/>
        <end position="219"/>
    </location>
</feature>
<feature type="signal peptide" evidence="2">
    <location>
        <begin position="1"/>
        <end position="20"/>
    </location>
</feature>
<dbReference type="AlphaFoldDB" id="A0A6A6CNC9"/>
<sequence>MPRNQMLVAVGQTILLSALGWTISHHLLNNAYHHASQHHVWREWVNAMEMMENNTANGTVPSNSSSFNITFTDDHETFYWKTLPRDVLFSAIISPLYYYWHIWLEKSFPARPRPTATSEKAFNDDPTHEEDVIQKWIAQGKIRRASLSWWNTLVKWALNMVIGSLWQAGLQSLLSDLYSLRLPKRSVSSMKWNIPMVLAGSFIGIAPLSDFVAFLVIPAHQRIVFEAGTQAVWEVFCSAFVGLFLPWLADTEFVSMMVANITEKARNETQSQLGHIPSVPDEL</sequence>
<feature type="transmembrane region" description="Helical" evidence="1">
    <location>
        <begin position="153"/>
        <end position="174"/>
    </location>
</feature>
<gene>
    <name evidence="3" type="ORF">M409DRAFT_52800</name>
</gene>
<keyword evidence="1" id="KW-1133">Transmembrane helix</keyword>
<name>A0A6A6CNC9_ZASCE</name>
<accession>A0A6A6CNC9</accession>
<dbReference type="RefSeq" id="XP_033669676.1">
    <property type="nucleotide sequence ID" value="XM_033812177.1"/>
</dbReference>
<keyword evidence="1" id="KW-0812">Transmembrane</keyword>
<dbReference type="OrthoDB" id="3645602at2759"/>
<organism evidence="3 4">
    <name type="scientific">Zasmidium cellare ATCC 36951</name>
    <dbReference type="NCBI Taxonomy" id="1080233"/>
    <lineage>
        <taxon>Eukaryota</taxon>
        <taxon>Fungi</taxon>
        <taxon>Dikarya</taxon>
        <taxon>Ascomycota</taxon>
        <taxon>Pezizomycotina</taxon>
        <taxon>Dothideomycetes</taxon>
        <taxon>Dothideomycetidae</taxon>
        <taxon>Mycosphaerellales</taxon>
        <taxon>Mycosphaerellaceae</taxon>
        <taxon>Zasmidium</taxon>
    </lineage>
</organism>
<feature type="transmembrane region" description="Helical" evidence="1">
    <location>
        <begin position="87"/>
        <end position="104"/>
    </location>
</feature>
<feature type="transmembrane region" description="Helical" evidence="1">
    <location>
        <begin position="231"/>
        <end position="249"/>
    </location>
</feature>
<dbReference type="Proteomes" id="UP000799537">
    <property type="component" value="Unassembled WGS sequence"/>
</dbReference>
<dbReference type="EMBL" id="ML993589">
    <property type="protein sequence ID" value="KAF2168787.1"/>
    <property type="molecule type" value="Genomic_DNA"/>
</dbReference>
<feature type="chain" id="PRO_5025356021" evidence="2">
    <location>
        <begin position="21"/>
        <end position="283"/>
    </location>
</feature>
<evidence type="ECO:0000313" key="3">
    <source>
        <dbReference type="EMBL" id="KAF2168787.1"/>
    </source>
</evidence>
<keyword evidence="4" id="KW-1185">Reference proteome</keyword>
<reference evidence="3" key="1">
    <citation type="journal article" date="2020" name="Stud. Mycol.">
        <title>101 Dothideomycetes genomes: a test case for predicting lifestyles and emergence of pathogens.</title>
        <authorList>
            <person name="Haridas S."/>
            <person name="Albert R."/>
            <person name="Binder M."/>
            <person name="Bloem J."/>
            <person name="Labutti K."/>
            <person name="Salamov A."/>
            <person name="Andreopoulos B."/>
            <person name="Baker S."/>
            <person name="Barry K."/>
            <person name="Bills G."/>
            <person name="Bluhm B."/>
            <person name="Cannon C."/>
            <person name="Castanera R."/>
            <person name="Culley D."/>
            <person name="Daum C."/>
            <person name="Ezra D."/>
            <person name="Gonzalez J."/>
            <person name="Henrissat B."/>
            <person name="Kuo A."/>
            <person name="Liang C."/>
            <person name="Lipzen A."/>
            <person name="Lutzoni F."/>
            <person name="Magnuson J."/>
            <person name="Mondo S."/>
            <person name="Nolan M."/>
            <person name="Ohm R."/>
            <person name="Pangilinan J."/>
            <person name="Park H.-J."/>
            <person name="Ramirez L."/>
            <person name="Alfaro M."/>
            <person name="Sun H."/>
            <person name="Tritt A."/>
            <person name="Yoshinaga Y."/>
            <person name="Zwiers L.-H."/>
            <person name="Turgeon B."/>
            <person name="Goodwin S."/>
            <person name="Spatafora J."/>
            <person name="Crous P."/>
            <person name="Grigoriev I."/>
        </authorList>
    </citation>
    <scope>NUCLEOTIDE SEQUENCE</scope>
    <source>
        <strain evidence="3">ATCC 36951</strain>
    </source>
</reference>